<feature type="transmembrane region" description="Helical" evidence="1">
    <location>
        <begin position="270"/>
        <end position="293"/>
    </location>
</feature>
<dbReference type="RefSeq" id="XP_017568754.2">
    <property type="nucleotide sequence ID" value="XM_017713265.2"/>
</dbReference>
<evidence type="ECO:0000256" key="1">
    <source>
        <dbReference type="SAM" id="Phobius"/>
    </source>
</evidence>
<evidence type="ECO:0000313" key="2">
    <source>
        <dbReference type="Ensembl" id="ENSPNAP00000035681.2"/>
    </source>
</evidence>
<dbReference type="GeneID" id="108436638"/>
<reference evidence="2 3" key="1">
    <citation type="submission" date="2020-10" db="EMBL/GenBank/DDBJ databases">
        <title>Pygocentrus nattereri (red-bellied piranha) genome, fPygNat1, primary haplotype.</title>
        <authorList>
            <person name="Myers G."/>
            <person name="Meyer A."/>
            <person name="Karagic N."/>
            <person name="Pippel M."/>
            <person name="Winkler S."/>
            <person name="Tracey A."/>
            <person name="Wood J."/>
            <person name="Formenti G."/>
            <person name="Howe K."/>
            <person name="Fedrigo O."/>
            <person name="Jarvis E.D."/>
        </authorList>
    </citation>
    <scope>NUCLEOTIDE SEQUENCE [LARGE SCALE GENOMIC DNA]</scope>
</reference>
<organism evidence="2 3">
    <name type="scientific">Pygocentrus nattereri</name>
    <name type="common">Red-bellied piranha</name>
    <dbReference type="NCBI Taxonomy" id="42514"/>
    <lineage>
        <taxon>Eukaryota</taxon>
        <taxon>Metazoa</taxon>
        <taxon>Chordata</taxon>
        <taxon>Craniata</taxon>
        <taxon>Vertebrata</taxon>
        <taxon>Euteleostomi</taxon>
        <taxon>Actinopterygii</taxon>
        <taxon>Neopterygii</taxon>
        <taxon>Teleostei</taxon>
        <taxon>Ostariophysi</taxon>
        <taxon>Characiformes</taxon>
        <taxon>Characoidei</taxon>
        <taxon>Pygocentrus</taxon>
    </lineage>
</organism>
<keyword evidence="1" id="KW-0812">Transmembrane</keyword>
<dbReference type="Proteomes" id="UP001501920">
    <property type="component" value="Chromosome 14"/>
</dbReference>
<reference evidence="2" key="3">
    <citation type="submission" date="2025-09" db="UniProtKB">
        <authorList>
            <consortium name="Ensembl"/>
        </authorList>
    </citation>
    <scope>IDENTIFICATION</scope>
</reference>
<keyword evidence="3" id="KW-1185">Reference proteome</keyword>
<dbReference type="GeneTree" id="ENSGT00940000167987"/>
<dbReference type="AlphaFoldDB" id="A0A3B4EKE5"/>
<proteinExistence type="predicted"/>
<name>A0A3B4EKE5_PYGNA</name>
<dbReference type="Ensembl" id="ENSPNAT00000029036.2">
    <property type="protein sequence ID" value="ENSPNAP00000035681.2"/>
    <property type="gene ID" value="ENSPNAG00000006853.2"/>
</dbReference>
<sequence>MNFPECSATLIQIETETRPELLKQVKKYITDTFDDIKTVKDFCDTEPEWTSKRELEIQKMRAKSCADAFFHFLGVNKLKAVMKDTLEGLEKLHHFLGAVERLAVTSLFVFLDTRFPIEGVNTEAVRSVISTARTVSPHLIHFKRDNKAFFLPEHDNVDLLVYQLHKYICITKWLCKKMKSKNKLQIQYSPSWSSWSTRRLPENVTDHVSQLSRIRTDESFRLTFVVNTQEFTAQEFTTIHKEYNFKMCESLSSLEENVAGLDHRKDITSALTIIGSFIGYLGGILSLSGLDVFPARTCLTYMEMGGAMGLTSALIYFAIGIIDFAVDVHFKEKANKNIHNFMKNMQKIVDCVEQAASSQRPPPHLDVGNVELGVRKLMSSVQKISKCFDAVMDMASVGVSLDLSKLNRYAFLGVNAVSIVCDLVLMCKNACSILKRKKSAVSQLIHSRTALWCLEIEAWNRIYDSLCEGTERFKENMDILERDIRAF</sequence>
<evidence type="ECO:0000313" key="3">
    <source>
        <dbReference type="Proteomes" id="UP001501920"/>
    </source>
</evidence>
<keyword evidence="1" id="KW-0472">Membrane</keyword>
<accession>A0A3B4EKE5</accession>
<protein>
    <submittedName>
        <fullName evidence="2">Uncharacterized protein</fullName>
    </submittedName>
</protein>
<dbReference type="STRING" id="42514.ENSPNAP00000035681"/>
<keyword evidence="1" id="KW-1133">Transmembrane helix</keyword>
<reference evidence="2" key="2">
    <citation type="submission" date="2025-08" db="UniProtKB">
        <authorList>
            <consortium name="Ensembl"/>
        </authorList>
    </citation>
    <scope>IDENTIFICATION</scope>
</reference>
<feature type="transmembrane region" description="Helical" evidence="1">
    <location>
        <begin position="305"/>
        <end position="326"/>
    </location>
</feature>